<dbReference type="Gene3D" id="2.20.25.110">
    <property type="entry name" value="S-adenosyl-L-methionine-dependent methyltransferases"/>
    <property type="match status" value="1"/>
</dbReference>
<dbReference type="Pfam" id="PF13649">
    <property type="entry name" value="Methyltransf_25"/>
    <property type="match status" value="1"/>
</dbReference>
<dbReference type="InterPro" id="IPR029063">
    <property type="entry name" value="SAM-dependent_MTases_sf"/>
</dbReference>
<name>A0A7X3FIS4_9BACL</name>
<accession>A0A7X3FIS4</accession>
<dbReference type="PANTHER" id="PTHR43591:SF110">
    <property type="entry name" value="RHODANESE DOMAIN-CONTAINING PROTEIN"/>
    <property type="match status" value="1"/>
</dbReference>
<evidence type="ECO:0000259" key="1">
    <source>
        <dbReference type="Pfam" id="PF13649"/>
    </source>
</evidence>
<dbReference type="Proteomes" id="UP000490800">
    <property type="component" value="Unassembled WGS sequence"/>
</dbReference>
<dbReference type="OrthoDB" id="9811589at2"/>
<comment type="caution">
    <text evidence="2">The sequence shown here is derived from an EMBL/GenBank/DDBJ whole genome shotgun (WGS) entry which is preliminary data.</text>
</comment>
<dbReference type="Gene3D" id="3.40.50.150">
    <property type="entry name" value="Vaccinia Virus protein VP39"/>
    <property type="match status" value="1"/>
</dbReference>
<dbReference type="CDD" id="cd02440">
    <property type="entry name" value="AdoMet_MTases"/>
    <property type="match status" value="1"/>
</dbReference>
<dbReference type="SUPFAM" id="SSF53335">
    <property type="entry name" value="S-adenosyl-L-methionine-dependent methyltransferases"/>
    <property type="match status" value="1"/>
</dbReference>
<dbReference type="EMBL" id="RHLK01000007">
    <property type="protein sequence ID" value="MVP00539.1"/>
    <property type="molecule type" value="Genomic_DNA"/>
</dbReference>
<dbReference type="GO" id="GO:0008168">
    <property type="term" value="F:methyltransferase activity"/>
    <property type="evidence" value="ECO:0007669"/>
    <property type="project" value="UniProtKB-KW"/>
</dbReference>
<dbReference type="AlphaFoldDB" id="A0A7X3FIS4"/>
<feature type="domain" description="Methyltransferase" evidence="1">
    <location>
        <begin position="13"/>
        <end position="106"/>
    </location>
</feature>
<organism evidence="2 3">
    <name type="scientific">Paenibacillus lutrae</name>
    <dbReference type="NCBI Taxonomy" id="2078573"/>
    <lineage>
        <taxon>Bacteria</taxon>
        <taxon>Bacillati</taxon>
        <taxon>Bacillota</taxon>
        <taxon>Bacilli</taxon>
        <taxon>Bacillales</taxon>
        <taxon>Paenibacillaceae</taxon>
        <taxon>Paenibacillus</taxon>
    </lineage>
</organism>
<sequence>MIDWLDLPKGAEVLDLCCGMGRHSLALADLGYNVTGVDLSEVLLEEARKQDQEGRVAWMQGDMRCVPVDRTFDAVVNLFTSFGYFENDQENGRVPGEIARLLKPGGRFIIDFLNPDFVKQNLVPHSLREEEGQRIEETRYIEDGYVRKKISIQDEEHGERDYSEQVRLYERDAFLKMLEEAGLRVDHVYGGYDGSAYEPETSARMIFVGSRTGSVPQ</sequence>
<evidence type="ECO:0000313" key="3">
    <source>
        <dbReference type="Proteomes" id="UP000490800"/>
    </source>
</evidence>
<gene>
    <name evidence="2" type="ORF">EDM21_13560</name>
</gene>
<dbReference type="GO" id="GO:0032259">
    <property type="term" value="P:methylation"/>
    <property type="evidence" value="ECO:0007669"/>
    <property type="project" value="UniProtKB-KW"/>
</dbReference>
<dbReference type="PANTHER" id="PTHR43591">
    <property type="entry name" value="METHYLTRANSFERASE"/>
    <property type="match status" value="1"/>
</dbReference>
<keyword evidence="3" id="KW-1185">Reference proteome</keyword>
<reference evidence="2 3" key="1">
    <citation type="journal article" date="2019" name="Microorganisms">
        <title>Paenibacillus lutrae sp. nov., A Chitinolytic Species Isolated from A River Otter in Castril Natural Park, Granada, Spain.</title>
        <authorList>
            <person name="Rodriguez M."/>
            <person name="Reina J.C."/>
            <person name="Bejar V."/>
            <person name="Llamas I."/>
        </authorList>
    </citation>
    <scope>NUCLEOTIDE SEQUENCE [LARGE SCALE GENOMIC DNA]</scope>
    <source>
        <strain evidence="2 3">N10</strain>
    </source>
</reference>
<keyword evidence="2" id="KW-0808">Transferase</keyword>
<protein>
    <submittedName>
        <fullName evidence="2">Methyltransferase domain-containing protein</fullName>
    </submittedName>
</protein>
<evidence type="ECO:0000313" key="2">
    <source>
        <dbReference type="EMBL" id="MVP00539.1"/>
    </source>
</evidence>
<keyword evidence="2" id="KW-0489">Methyltransferase</keyword>
<proteinExistence type="predicted"/>
<dbReference type="InterPro" id="IPR041698">
    <property type="entry name" value="Methyltransf_25"/>
</dbReference>